<comment type="caution">
    <text evidence="2">The sequence shown here is derived from an EMBL/GenBank/DDBJ whole genome shotgun (WGS) entry which is preliminary data.</text>
</comment>
<feature type="transmembrane region" description="Helical" evidence="1">
    <location>
        <begin position="12"/>
        <end position="32"/>
    </location>
</feature>
<proteinExistence type="predicted"/>
<organism evidence="2 3">
    <name type="scientific">Pseudoalteromonas luteoviolacea</name>
    <dbReference type="NCBI Taxonomy" id="43657"/>
    <lineage>
        <taxon>Bacteria</taxon>
        <taxon>Pseudomonadati</taxon>
        <taxon>Pseudomonadota</taxon>
        <taxon>Gammaproteobacteria</taxon>
        <taxon>Alteromonadales</taxon>
        <taxon>Pseudoalteromonadaceae</taxon>
        <taxon>Pseudoalteromonas</taxon>
    </lineage>
</organism>
<protein>
    <submittedName>
        <fullName evidence="2">Uncharacterized protein</fullName>
    </submittedName>
</protein>
<dbReference type="RefSeq" id="WP_065789423.1">
    <property type="nucleotide sequence ID" value="NZ_MAUJ01000001.1"/>
</dbReference>
<dbReference type="AlphaFoldDB" id="A0A1C0TVQ4"/>
<keyword evidence="1" id="KW-1133">Transmembrane helix</keyword>
<evidence type="ECO:0000313" key="2">
    <source>
        <dbReference type="EMBL" id="OCQ23405.1"/>
    </source>
</evidence>
<keyword evidence="1" id="KW-0812">Transmembrane</keyword>
<accession>A0A1C0TVQ4</accession>
<dbReference type="Proteomes" id="UP000093366">
    <property type="component" value="Unassembled WGS sequence"/>
</dbReference>
<feature type="transmembrane region" description="Helical" evidence="1">
    <location>
        <begin position="44"/>
        <end position="63"/>
    </location>
</feature>
<gene>
    <name evidence="2" type="ORF">A7985_05550</name>
</gene>
<reference evidence="3" key="1">
    <citation type="submission" date="2016-07" db="EMBL/GenBank/DDBJ databases">
        <authorList>
            <person name="Florea S."/>
            <person name="Webb J.S."/>
            <person name="Jaromczyk J."/>
            <person name="Schardl C.L."/>
        </authorList>
    </citation>
    <scope>NUCLEOTIDE SEQUENCE [LARGE SCALE GENOMIC DNA]</scope>
    <source>
        <strain evidence="3">IPB1</strain>
    </source>
</reference>
<name>A0A1C0TVQ4_9GAMM</name>
<evidence type="ECO:0000256" key="1">
    <source>
        <dbReference type="SAM" id="Phobius"/>
    </source>
</evidence>
<evidence type="ECO:0000313" key="3">
    <source>
        <dbReference type="Proteomes" id="UP000093366"/>
    </source>
</evidence>
<keyword evidence="1" id="KW-0472">Membrane</keyword>
<feature type="transmembrane region" description="Helical" evidence="1">
    <location>
        <begin position="101"/>
        <end position="123"/>
    </location>
</feature>
<dbReference type="OrthoDB" id="9882001at2"/>
<dbReference type="EMBL" id="MAUJ01000001">
    <property type="protein sequence ID" value="OCQ23405.1"/>
    <property type="molecule type" value="Genomic_DNA"/>
</dbReference>
<sequence>MIKLIANKTHLKGLFESLMYFMFLASLLKLTISNTSPEAFYERLTIVIAFLLLSTLVILYSLIHVLGPIVKAYHPDFKIPFVDAKSPTGIPMKEFFSKKGATLWLFLGVPYYLIGIYIAGLGFN</sequence>